<dbReference type="Gene3D" id="3.40.50.150">
    <property type="entry name" value="Vaccinia Virus protein VP39"/>
    <property type="match status" value="1"/>
</dbReference>
<name>A0AAD9L3G9_RIDPI</name>
<evidence type="ECO:0000256" key="3">
    <source>
        <dbReference type="ARBA" id="ARBA00022691"/>
    </source>
</evidence>
<dbReference type="EMBL" id="JAODUO010000341">
    <property type="protein sequence ID" value="KAK2182673.1"/>
    <property type="molecule type" value="Genomic_DNA"/>
</dbReference>
<evidence type="ECO:0000256" key="6">
    <source>
        <dbReference type="SAM" id="MobiDB-lite"/>
    </source>
</evidence>
<accession>A0AAD9L3G9</accession>
<dbReference type="Proteomes" id="UP001209878">
    <property type="component" value="Unassembled WGS sequence"/>
</dbReference>
<proteinExistence type="inferred from homology"/>
<dbReference type="SUPFAM" id="SSF53335">
    <property type="entry name" value="S-adenosyl-L-methionine-dependent methyltransferases"/>
    <property type="match status" value="1"/>
</dbReference>
<dbReference type="InterPro" id="IPR001678">
    <property type="entry name" value="MeTrfase_RsmB-F_NOP2_dom"/>
</dbReference>
<comment type="similarity">
    <text evidence="5">Belongs to the class I-like SAM-binding methyltransferase superfamily. RsmB/NOP family.</text>
</comment>
<evidence type="ECO:0000256" key="4">
    <source>
        <dbReference type="ARBA" id="ARBA00022884"/>
    </source>
</evidence>
<organism evidence="8 9">
    <name type="scientific">Ridgeia piscesae</name>
    <name type="common">Tubeworm</name>
    <dbReference type="NCBI Taxonomy" id="27915"/>
    <lineage>
        <taxon>Eukaryota</taxon>
        <taxon>Metazoa</taxon>
        <taxon>Spiralia</taxon>
        <taxon>Lophotrochozoa</taxon>
        <taxon>Annelida</taxon>
        <taxon>Polychaeta</taxon>
        <taxon>Sedentaria</taxon>
        <taxon>Canalipalpata</taxon>
        <taxon>Sabellida</taxon>
        <taxon>Siboglinidae</taxon>
        <taxon>Ridgeia</taxon>
    </lineage>
</organism>
<dbReference type="InterPro" id="IPR042620">
    <property type="entry name" value="NSUN7"/>
</dbReference>
<evidence type="ECO:0000256" key="1">
    <source>
        <dbReference type="ARBA" id="ARBA00022603"/>
    </source>
</evidence>
<dbReference type="Pfam" id="PF21148">
    <property type="entry name" value="NSUN5_fdxn-like"/>
    <property type="match status" value="1"/>
</dbReference>
<dbReference type="PANTHER" id="PTHR14663:SF2">
    <property type="entry name" value="METHYLTRANSFERASE NSUN7-RELATED"/>
    <property type="match status" value="1"/>
</dbReference>
<keyword evidence="4 5" id="KW-0694">RNA-binding</keyword>
<feature type="domain" description="SAM-dependent MTase RsmB/NOP-type" evidence="7">
    <location>
        <begin position="236"/>
        <end position="555"/>
    </location>
</feature>
<reference evidence="8" key="1">
    <citation type="journal article" date="2023" name="Mol. Biol. Evol.">
        <title>Third-Generation Sequencing Reveals the Adaptive Role of the Epigenome in Three Deep-Sea Polychaetes.</title>
        <authorList>
            <person name="Perez M."/>
            <person name="Aroh O."/>
            <person name="Sun Y."/>
            <person name="Lan Y."/>
            <person name="Juniper S.K."/>
            <person name="Young C.R."/>
            <person name="Angers B."/>
            <person name="Qian P.Y."/>
        </authorList>
    </citation>
    <scope>NUCLEOTIDE SEQUENCE</scope>
    <source>
        <strain evidence="8">R07B-5</strain>
    </source>
</reference>
<dbReference type="GO" id="GO:0032259">
    <property type="term" value="P:methylation"/>
    <property type="evidence" value="ECO:0007669"/>
    <property type="project" value="UniProtKB-KW"/>
</dbReference>
<protein>
    <recommendedName>
        <fullName evidence="7">SAM-dependent MTase RsmB/NOP-type domain-containing protein</fullName>
    </recommendedName>
</protein>
<dbReference type="InterPro" id="IPR029063">
    <property type="entry name" value="SAM-dependent_MTases_sf"/>
</dbReference>
<evidence type="ECO:0000256" key="5">
    <source>
        <dbReference type="PROSITE-ProRule" id="PRU01023"/>
    </source>
</evidence>
<dbReference type="InterPro" id="IPR049561">
    <property type="entry name" value="NSUN5_7_fdxn-like"/>
</dbReference>
<sequence length="725" mass="79884">MMRFEVSTGSGGGAGKPTFPKAFSEPTFAGANGLTTKSSIAAAVASDTDSVAVAARRLKGAAYQTYLRRQFFHKEPCDYSHRAYKNAGHVFASLRHLPDDEDDPRIKWPESSRANSDFSQLHFTDETEKRLTFTLVYQTLKYQNFLEEMLADVAFFSQFPEFIEDAGVVVVMLCDFQKRRFQQRWPLPDEELDQNLVDIERAILLMKTKLNAALARSRIRARVLSVDSMLPDTVRENERISSGMRIHCWVNRLNTTLDSVVRQLSEDGFEQIASDAEPEDKRFLVDPRCNDLLCFAGDQREFLEEHHLLKTGQIVMQDKSSSLGPHAVRAMMNDGDDVLHVNVGTGLTTAHLASLIHADNATVYAVGVGSEVQRNRARQNIELLGAKSKVKLFSENVLDIEVTDDRFRHIKVALVTAECSRSGVVNPVNFIVSEGEDLSILRKLSRGGRDDGKGLGELMAKHSTLLKHILKFPKMQGVIYCTRSVLPVENEAVVTRSVEYVNGTATKKCPFRVAPPVLPLTERDIEDGNLAEGKYLHFQPSSAMSGCFLATITREADDLKEAAKDILARAAAKGLLGTGDNDGVKRTKSQTSRKPGRRRGDKGKASKDSSKVVLRAPKHIQNIAVRVGQVSEPHVASATGGMSSPTVTHHHLHQVAPPSTVSMPAMQHHRQGAVPALPVAASPTQPHGLHPLPLARGLLTAPPAVRPQPPEPAHVKVIKHPKPFR</sequence>
<keyword evidence="1 5" id="KW-0489">Methyltransferase</keyword>
<feature type="region of interest" description="Disordered" evidence="6">
    <location>
        <begin position="577"/>
        <end position="613"/>
    </location>
</feature>
<dbReference type="Pfam" id="PF01189">
    <property type="entry name" value="Methyltr_RsmB-F"/>
    <property type="match status" value="1"/>
</dbReference>
<dbReference type="Gene3D" id="3.30.70.1170">
    <property type="entry name" value="Sun protein, domain 3"/>
    <property type="match status" value="1"/>
</dbReference>
<evidence type="ECO:0000313" key="8">
    <source>
        <dbReference type="EMBL" id="KAK2182673.1"/>
    </source>
</evidence>
<dbReference type="AlphaFoldDB" id="A0AAD9L3G9"/>
<dbReference type="InterPro" id="IPR049560">
    <property type="entry name" value="MeTrfase_RsmB-F_NOP2_cat"/>
</dbReference>
<evidence type="ECO:0000313" key="9">
    <source>
        <dbReference type="Proteomes" id="UP001209878"/>
    </source>
</evidence>
<gene>
    <name evidence="8" type="ORF">NP493_341g02041</name>
</gene>
<dbReference type="GO" id="GO:0003723">
    <property type="term" value="F:RNA binding"/>
    <property type="evidence" value="ECO:0007669"/>
    <property type="project" value="UniProtKB-UniRule"/>
</dbReference>
<comment type="caution">
    <text evidence="5">Lacks conserved residue(s) required for the propagation of feature annotation.</text>
</comment>
<dbReference type="PANTHER" id="PTHR14663">
    <property type="entry name" value="METHYLTRANSFERASE NSUN7-RELATED"/>
    <property type="match status" value="1"/>
</dbReference>
<evidence type="ECO:0000259" key="7">
    <source>
        <dbReference type="PROSITE" id="PS51686"/>
    </source>
</evidence>
<comment type="caution">
    <text evidence="8">The sequence shown here is derived from an EMBL/GenBank/DDBJ whole genome shotgun (WGS) entry which is preliminary data.</text>
</comment>
<keyword evidence="2 5" id="KW-0808">Transferase</keyword>
<evidence type="ECO:0000256" key="2">
    <source>
        <dbReference type="ARBA" id="ARBA00022679"/>
    </source>
</evidence>
<keyword evidence="3 5" id="KW-0949">S-adenosyl-L-methionine</keyword>
<keyword evidence="9" id="KW-1185">Reference proteome</keyword>
<dbReference type="GO" id="GO:0008168">
    <property type="term" value="F:methyltransferase activity"/>
    <property type="evidence" value="ECO:0007669"/>
    <property type="project" value="UniProtKB-KW"/>
</dbReference>
<dbReference type="PROSITE" id="PS51686">
    <property type="entry name" value="SAM_MT_RSMB_NOP"/>
    <property type="match status" value="1"/>
</dbReference>